<feature type="signal peptide" evidence="2">
    <location>
        <begin position="1"/>
        <end position="25"/>
    </location>
</feature>
<feature type="compositionally biased region" description="Gly residues" evidence="1">
    <location>
        <begin position="104"/>
        <end position="121"/>
    </location>
</feature>
<sequence>MAKHMKRWLWAGAMAGTLALGTACSSTESKALVAQADTTTTQPGTGGTGTSGQVPDTSVQQPGTVPATPTENPGSTPPAGEPAMPGDTTSSAPGTLPSLSDDAGMGGAGVGTSDAGVGGSGVVPAPIIPDDTSGTFQPPSGGAVMDAGSF</sequence>
<feature type="chain" id="PRO_5003983797" description="Lipoprotein" evidence="2">
    <location>
        <begin position="26"/>
        <end position="150"/>
    </location>
</feature>
<evidence type="ECO:0008006" key="5">
    <source>
        <dbReference type="Google" id="ProtNLM"/>
    </source>
</evidence>
<dbReference type="KEGG" id="msd:MYSTI_00460"/>
<dbReference type="Proteomes" id="UP000011131">
    <property type="component" value="Chromosome"/>
</dbReference>
<keyword evidence="4" id="KW-1185">Reference proteome</keyword>
<accession>L7U1U8</accession>
<feature type="compositionally biased region" description="Polar residues" evidence="1">
    <location>
        <begin position="53"/>
        <end position="74"/>
    </location>
</feature>
<dbReference type="HOGENOM" id="CLU_1738546_0_0_7"/>
<evidence type="ECO:0000256" key="1">
    <source>
        <dbReference type="SAM" id="MobiDB-lite"/>
    </source>
</evidence>
<evidence type="ECO:0000313" key="3">
    <source>
        <dbReference type="EMBL" id="AGC41810.1"/>
    </source>
</evidence>
<reference evidence="3 4" key="1">
    <citation type="journal article" date="2013" name="Genome Announc.">
        <title>Complete genome sequence of Myxococcus stipitatus strain DSM 14675, a fruiting myxobacterium.</title>
        <authorList>
            <person name="Huntley S."/>
            <person name="Kneip S."/>
            <person name="Treuner-Lange A."/>
            <person name="Sogaard-Andersen L."/>
        </authorList>
    </citation>
    <scope>NUCLEOTIDE SEQUENCE [LARGE SCALE GENOMIC DNA]</scope>
    <source>
        <strain evidence="4">DSM 14675 / JCM 12634 / Mx s8</strain>
    </source>
</reference>
<organism evidence="3 4">
    <name type="scientific">Myxococcus stipitatus (strain DSM 14675 / JCM 12634 / Mx s8)</name>
    <dbReference type="NCBI Taxonomy" id="1278073"/>
    <lineage>
        <taxon>Bacteria</taxon>
        <taxon>Pseudomonadati</taxon>
        <taxon>Myxococcota</taxon>
        <taxon>Myxococcia</taxon>
        <taxon>Myxococcales</taxon>
        <taxon>Cystobacterineae</taxon>
        <taxon>Myxococcaceae</taxon>
        <taxon>Myxococcus</taxon>
    </lineage>
</organism>
<gene>
    <name evidence="3" type="ordered locus">MYSTI_00460</name>
</gene>
<name>L7U1U8_MYXSD</name>
<keyword evidence="2" id="KW-0732">Signal</keyword>
<feature type="region of interest" description="Disordered" evidence="1">
    <location>
        <begin position="35"/>
        <end position="150"/>
    </location>
</feature>
<evidence type="ECO:0000256" key="2">
    <source>
        <dbReference type="SAM" id="SignalP"/>
    </source>
</evidence>
<dbReference type="RefSeq" id="WP_015346073.1">
    <property type="nucleotide sequence ID" value="NC_020126.1"/>
</dbReference>
<dbReference type="EMBL" id="CP004025">
    <property type="protein sequence ID" value="AGC41810.1"/>
    <property type="molecule type" value="Genomic_DNA"/>
</dbReference>
<evidence type="ECO:0000313" key="4">
    <source>
        <dbReference type="Proteomes" id="UP000011131"/>
    </source>
</evidence>
<dbReference type="STRING" id="1278073.MYSTI_00460"/>
<dbReference type="AlphaFoldDB" id="L7U1U8"/>
<dbReference type="PATRIC" id="fig|1278073.3.peg.477"/>
<proteinExistence type="predicted"/>
<dbReference type="PROSITE" id="PS51257">
    <property type="entry name" value="PROKAR_LIPOPROTEIN"/>
    <property type="match status" value="1"/>
</dbReference>
<protein>
    <recommendedName>
        <fullName evidence="5">Lipoprotein</fullName>
    </recommendedName>
</protein>